<dbReference type="Gene3D" id="2.40.170.20">
    <property type="entry name" value="TonB-dependent receptor, beta-barrel domain"/>
    <property type="match status" value="1"/>
</dbReference>
<dbReference type="Pfam" id="PF13715">
    <property type="entry name" value="CarbopepD_reg_2"/>
    <property type="match status" value="1"/>
</dbReference>
<dbReference type="SUPFAM" id="SSF56935">
    <property type="entry name" value="Porins"/>
    <property type="match status" value="1"/>
</dbReference>
<dbReference type="InterPro" id="IPR000531">
    <property type="entry name" value="Beta-barrel_TonB"/>
</dbReference>
<evidence type="ECO:0000313" key="16">
    <source>
        <dbReference type="Proteomes" id="UP000286260"/>
    </source>
</evidence>
<dbReference type="InterPro" id="IPR037066">
    <property type="entry name" value="Plug_dom_sf"/>
</dbReference>
<dbReference type="Proteomes" id="UP000286260">
    <property type="component" value="Unassembled WGS sequence"/>
</dbReference>
<proteinExistence type="inferred from homology"/>
<dbReference type="InterPro" id="IPR036942">
    <property type="entry name" value="Beta-barrel_TonB_sf"/>
</dbReference>
<dbReference type="Gene3D" id="2.170.130.10">
    <property type="entry name" value="TonB-dependent receptor, plug domain"/>
    <property type="match status" value="1"/>
</dbReference>
<evidence type="ECO:0000256" key="11">
    <source>
        <dbReference type="RuleBase" id="RU003357"/>
    </source>
</evidence>
<dbReference type="EMBL" id="QSUP01000003">
    <property type="protein sequence ID" value="RGN53340.1"/>
    <property type="molecule type" value="Genomic_DNA"/>
</dbReference>
<comment type="similarity">
    <text evidence="10 11">Belongs to the TonB-dependent receptor family.</text>
</comment>
<dbReference type="PROSITE" id="PS52016">
    <property type="entry name" value="TONB_DEPENDENT_REC_3"/>
    <property type="match status" value="1"/>
</dbReference>
<dbReference type="InterPro" id="IPR023996">
    <property type="entry name" value="TonB-dep_OMP_SusC/RagA"/>
</dbReference>
<reference evidence="15 16" key="1">
    <citation type="submission" date="2018-08" db="EMBL/GenBank/DDBJ databases">
        <title>A genome reference for cultivated species of the human gut microbiota.</title>
        <authorList>
            <person name="Zou Y."/>
            <person name="Xue W."/>
            <person name="Luo G."/>
        </authorList>
    </citation>
    <scope>NUCLEOTIDE SEQUENCE [LARGE SCALE GENOMIC DNA]</scope>
    <source>
        <strain evidence="14 16">AM34-17</strain>
        <strain evidence="13 15">OM05-11AA</strain>
    </source>
</reference>
<keyword evidence="5 10" id="KW-0812">Transmembrane</keyword>
<dbReference type="SMART" id="SM00965">
    <property type="entry name" value="STN"/>
    <property type="match status" value="1"/>
</dbReference>
<dbReference type="InterPro" id="IPR012910">
    <property type="entry name" value="Plug_dom"/>
</dbReference>
<evidence type="ECO:0000256" key="9">
    <source>
        <dbReference type="ARBA" id="ARBA00023237"/>
    </source>
</evidence>
<keyword evidence="2 10" id="KW-0813">Transport</keyword>
<gene>
    <name evidence="14" type="ORF">DW828_04415</name>
    <name evidence="13" type="ORF">DXB61_04055</name>
</gene>
<protein>
    <submittedName>
        <fullName evidence="14">SusC/RagA family TonB-linked outer membrane protein</fullName>
    </submittedName>
</protein>
<dbReference type="AlphaFoldDB" id="A0A3R6FQI2"/>
<dbReference type="InterPro" id="IPR008969">
    <property type="entry name" value="CarboxyPept-like_regulatory"/>
</dbReference>
<dbReference type="Pfam" id="PF00593">
    <property type="entry name" value="TonB_dep_Rec_b-barrel"/>
    <property type="match status" value="1"/>
</dbReference>
<dbReference type="InterPro" id="IPR023997">
    <property type="entry name" value="TonB-dep_OMP_SusC/RagA_CS"/>
</dbReference>
<dbReference type="InterPro" id="IPR039426">
    <property type="entry name" value="TonB-dep_rcpt-like"/>
</dbReference>
<evidence type="ECO:0000313" key="13">
    <source>
        <dbReference type="EMBL" id="RGN53340.1"/>
    </source>
</evidence>
<evidence type="ECO:0000256" key="8">
    <source>
        <dbReference type="ARBA" id="ARBA00023136"/>
    </source>
</evidence>
<dbReference type="EMBL" id="QSII01000004">
    <property type="protein sequence ID" value="RHC88597.1"/>
    <property type="molecule type" value="Genomic_DNA"/>
</dbReference>
<comment type="caution">
    <text evidence="14">The sequence shown here is derived from an EMBL/GenBank/DDBJ whole genome shotgun (WGS) entry which is preliminary data.</text>
</comment>
<keyword evidence="4" id="KW-0410">Iron transport</keyword>
<keyword evidence="9 10" id="KW-0998">Cell outer membrane</keyword>
<evidence type="ECO:0000256" key="7">
    <source>
        <dbReference type="ARBA" id="ARBA00023077"/>
    </source>
</evidence>
<keyword evidence="3 10" id="KW-1134">Transmembrane beta strand</keyword>
<dbReference type="FunFam" id="2.60.40.1120:FF:000003">
    <property type="entry name" value="Outer membrane protein Omp121"/>
    <property type="match status" value="1"/>
</dbReference>
<accession>A0A3R6FQI2</accession>
<evidence type="ECO:0000259" key="12">
    <source>
        <dbReference type="SMART" id="SM00965"/>
    </source>
</evidence>
<dbReference type="Pfam" id="PF07660">
    <property type="entry name" value="STN"/>
    <property type="match status" value="1"/>
</dbReference>
<dbReference type="GO" id="GO:0009279">
    <property type="term" value="C:cell outer membrane"/>
    <property type="evidence" value="ECO:0007669"/>
    <property type="project" value="UniProtKB-SubCell"/>
</dbReference>
<name>A0A3R6FQI2_9BACT</name>
<evidence type="ECO:0000313" key="15">
    <source>
        <dbReference type="Proteomes" id="UP000261088"/>
    </source>
</evidence>
<dbReference type="InterPro" id="IPR011662">
    <property type="entry name" value="Secretin/TonB_short_N"/>
</dbReference>
<evidence type="ECO:0000256" key="3">
    <source>
        <dbReference type="ARBA" id="ARBA00022452"/>
    </source>
</evidence>
<comment type="subcellular location">
    <subcellularLocation>
        <location evidence="1 10">Cell outer membrane</location>
        <topology evidence="1 10">Multi-pass membrane protein</topology>
    </subcellularLocation>
</comment>
<evidence type="ECO:0000256" key="6">
    <source>
        <dbReference type="ARBA" id="ARBA00023004"/>
    </source>
</evidence>
<keyword evidence="6" id="KW-0408">Iron</keyword>
<organism evidence="14 16">
    <name type="scientific">Parabacteroides merdae</name>
    <dbReference type="NCBI Taxonomy" id="46503"/>
    <lineage>
        <taxon>Bacteria</taxon>
        <taxon>Pseudomonadati</taxon>
        <taxon>Bacteroidota</taxon>
        <taxon>Bacteroidia</taxon>
        <taxon>Bacteroidales</taxon>
        <taxon>Tannerellaceae</taxon>
        <taxon>Parabacteroides</taxon>
    </lineage>
</organism>
<dbReference type="RefSeq" id="WP_005644903.1">
    <property type="nucleotide sequence ID" value="NZ_JAQEXX010000001.1"/>
</dbReference>
<evidence type="ECO:0000256" key="2">
    <source>
        <dbReference type="ARBA" id="ARBA00022448"/>
    </source>
</evidence>
<evidence type="ECO:0000256" key="5">
    <source>
        <dbReference type="ARBA" id="ARBA00022692"/>
    </source>
</evidence>
<dbReference type="GO" id="GO:0006826">
    <property type="term" value="P:iron ion transport"/>
    <property type="evidence" value="ECO:0007669"/>
    <property type="project" value="UniProtKB-KW"/>
</dbReference>
<evidence type="ECO:0000256" key="1">
    <source>
        <dbReference type="ARBA" id="ARBA00004571"/>
    </source>
</evidence>
<dbReference type="Proteomes" id="UP000261088">
    <property type="component" value="Unassembled WGS sequence"/>
</dbReference>
<dbReference type="SUPFAM" id="SSF49464">
    <property type="entry name" value="Carboxypeptidase regulatory domain-like"/>
    <property type="match status" value="1"/>
</dbReference>
<evidence type="ECO:0000256" key="4">
    <source>
        <dbReference type="ARBA" id="ARBA00022496"/>
    </source>
</evidence>
<feature type="domain" description="Secretin/TonB short N-terminal" evidence="12">
    <location>
        <begin position="69"/>
        <end position="120"/>
    </location>
</feature>
<sequence>MNFFNMLELDQSSTLKKILSIMKLTVVFLIAFSLQISASVYSQTTKLSLNVQNQSIKDVLYLIENQTDFRFIYESGKINLDKKVSVQVREQSVEFVLRQLFNNEGVDYEITENNLILINPSPEQLKFAGQNKSQTRKKVTGVVRDQNGEPIIGANVVEKGTTNGTITDVDGRFSLEVYSKGTLLVSYIGFTSRELIIGNQSNIEIQLKEDMEALDEVVVIGYGTAKKKDLTGAITQIRAEEITQANSPNIGTALQGKIPVDIGGVWKPGNNPTIEIRGISSITGSNDPLWVVDGIPMQSSSVNLNPNDVQSIDVLKDASASAIYGARGSNGVIIVTTKRAEAGESSIKASYNGWVGFDKAAGKPNLMSADEFVDFKRIALANAGQDNSDEAMFDDIELNSWRNRTFTDWFDEVWGGTAFSTNHNVTISASSKKTATMLSLGYLDQGSLVDNAGYKRFNVNFNNTFKFSDRLKFTTAVLGSYSKNDALPDRIYHIYQLSPLAPVRDENGKLKLYPTPNESLVTNPLCEIQNNQNSTDEYGVIGSAALDWNIWDGLSYKFSVGLDYSNTNNGVYQGSDTRDRSGGAHAASFDSRTRLSSIIDNILSYNKEINTIHKIGAMAAFNVEQFQEKSVYLKGTDMYYDGLYYNLEAASTILDKKTTLSEWGIMSLMGRFNYTLLDRYLLTLTYRYDGSSRLSDKNKWAGFPSMSVAWRLSEEAFLQGARSRFLDNLKLRFSWGNTGNTNVDPYETLGKLSKTYYSWNETAAIGTIPTGIPNPDLKWEKTEEYNVGLDFSLFNSRLNGTIDWYQRTTKDLILKRQLPVTSGFSEIYQNIGSTRNRGVELTLNGDIIRNTEWRWNVGITFAKNKNEILDLYGDKKDDVGSNYFIGHSIRSYYLLDFIGVWQEDEAEEAAAYGAKPGYPKYKDIYNKEGDAPNINLNDDRYIISRDPKWIGSLNTSVSYKGFDFYMSMYTRQGVRALSDAHKQSSDDPVRYRGFRVNYWTPENRSNDYPAPAIKGTYTDFSNSDYFVKDVSFVRISNISLGYTLPKDFIQKFRMENAKVYININNPFVFTPFDGQDPQVGTDKKSYPSVTSYQLGVNLNF</sequence>
<dbReference type="NCBIfam" id="TIGR04056">
    <property type="entry name" value="OMP_RagA_SusC"/>
    <property type="match status" value="1"/>
</dbReference>
<keyword evidence="7 11" id="KW-0798">TonB box</keyword>
<keyword evidence="4" id="KW-0406">Ion transport</keyword>
<dbReference type="NCBIfam" id="TIGR04057">
    <property type="entry name" value="SusC_RagA_signa"/>
    <property type="match status" value="1"/>
</dbReference>
<dbReference type="Gene3D" id="2.60.40.1120">
    <property type="entry name" value="Carboxypeptidase-like, regulatory domain"/>
    <property type="match status" value="1"/>
</dbReference>
<dbReference type="Pfam" id="PF07715">
    <property type="entry name" value="Plug"/>
    <property type="match status" value="1"/>
</dbReference>
<evidence type="ECO:0000256" key="10">
    <source>
        <dbReference type="PROSITE-ProRule" id="PRU01360"/>
    </source>
</evidence>
<keyword evidence="8 10" id="KW-0472">Membrane</keyword>
<evidence type="ECO:0000313" key="14">
    <source>
        <dbReference type="EMBL" id="RHC88597.1"/>
    </source>
</evidence>